<organism evidence="1 2">
    <name type="scientific">Methanosarcina spelaei</name>
    <dbReference type="NCBI Taxonomy" id="1036679"/>
    <lineage>
        <taxon>Archaea</taxon>
        <taxon>Methanobacteriati</taxon>
        <taxon>Methanobacteriota</taxon>
        <taxon>Stenosarchaea group</taxon>
        <taxon>Methanomicrobia</taxon>
        <taxon>Methanosarcinales</taxon>
        <taxon>Methanosarcinaceae</taxon>
        <taxon>Methanosarcina</taxon>
    </lineage>
</organism>
<proteinExistence type="predicted"/>
<reference evidence="1 2" key="1">
    <citation type="journal article" date="2017" name="BMC Genomics">
        <title>Genomic analysis of methanogenic archaea reveals a shift towards energy conservation.</title>
        <authorList>
            <person name="Gilmore S.P."/>
            <person name="Henske J.K."/>
            <person name="Sexton J.A."/>
            <person name="Solomon K.V."/>
            <person name="Seppala S."/>
            <person name="Yoo J.I."/>
            <person name="Huyett L.M."/>
            <person name="Pressman A."/>
            <person name="Cogan J.Z."/>
            <person name="Kivenson V."/>
            <person name="Peng X."/>
            <person name="Tan Y."/>
            <person name="Valentine D.L."/>
            <person name="O'Malley M.A."/>
        </authorList>
    </citation>
    <scope>NUCLEOTIDE SEQUENCE [LARGE SCALE GENOMIC DNA]</scope>
    <source>
        <strain evidence="1 2">MC-15</strain>
    </source>
</reference>
<dbReference type="AlphaFoldDB" id="A0A2A2HUG8"/>
<name>A0A2A2HUG8_9EURY</name>
<protein>
    <submittedName>
        <fullName evidence="1">Uncharacterized protein</fullName>
    </submittedName>
</protein>
<keyword evidence="2" id="KW-1185">Reference proteome</keyword>
<evidence type="ECO:0000313" key="2">
    <source>
        <dbReference type="Proteomes" id="UP000218164"/>
    </source>
</evidence>
<dbReference type="EMBL" id="LMVP01000150">
    <property type="protein sequence ID" value="PAV12958.1"/>
    <property type="molecule type" value="Genomic_DNA"/>
</dbReference>
<accession>A0A2A2HUG8</accession>
<dbReference type="Proteomes" id="UP000218164">
    <property type="component" value="Unassembled WGS sequence"/>
</dbReference>
<gene>
    <name evidence="1" type="ORF">ASJ81_19170</name>
</gene>
<sequence>MENISTELLEQFRKSKELERKIKENLAGLDSVPKSSDFCIFDRKSELARRIQFLSKSIFAI</sequence>
<evidence type="ECO:0000313" key="1">
    <source>
        <dbReference type="EMBL" id="PAV12958.1"/>
    </source>
</evidence>
<dbReference type="RefSeq" id="WP_095644205.1">
    <property type="nucleotide sequence ID" value="NZ_LMVP01000150.1"/>
</dbReference>
<comment type="caution">
    <text evidence="1">The sequence shown here is derived from an EMBL/GenBank/DDBJ whole genome shotgun (WGS) entry which is preliminary data.</text>
</comment>